<dbReference type="EMBL" id="CYXO01000008">
    <property type="protein sequence ID" value="CUN02919.1"/>
    <property type="molecule type" value="Genomic_DNA"/>
</dbReference>
<dbReference type="Pfam" id="PF01817">
    <property type="entry name" value="CM_2"/>
    <property type="match status" value="1"/>
</dbReference>
<dbReference type="GO" id="GO:0046417">
    <property type="term" value="P:chorismate metabolic process"/>
    <property type="evidence" value="ECO:0007669"/>
    <property type="project" value="InterPro"/>
</dbReference>
<dbReference type="AlphaFoldDB" id="A0A173TL71"/>
<dbReference type="SUPFAM" id="SSF48600">
    <property type="entry name" value="Chorismate mutase II"/>
    <property type="match status" value="1"/>
</dbReference>
<evidence type="ECO:0000313" key="2">
    <source>
        <dbReference type="EMBL" id="CUN02919.1"/>
    </source>
</evidence>
<dbReference type="InterPro" id="IPR036263">
    <property type="entry name" value="Chorismate_II_sf"/>
</dbReference>
<dbReference type="Gene3D" id="1.20.59.10">
    <property type="entry name" value="Chorismate mutase"/>
    <property type="match status" value="1"/>
</dbReference>
<reference evidence="2 3" key="1">
    <citation type="submission" date="2015-09" db="EMBL/GenBank/DDBJ databases">
        <authorList>
            <consortium name="Pathogen Informatics"/>
        </authorList>
    </citation>
    <scope>NUCLEOTIDE SEQUENCE [LARGE SCALE GENOMIC DNA]</scope>
    <source>
        <strain evidence="2 3">2789STDY5834961</strain>
    </source>
</reference>
<evidence type="ECO:0000259" key="1">
    <source>
        <dbReference type="PROSITE" id="PS51168"/>
    </source>
</evidence>
<evidence type="ECO:0000313" key="3">
    <source>
        <dbReference type="Proteomes" id="UP000095597"/>
    </source>
</evidence>
<proteinExistence type="predicted"/>
<accession>A0A173TL71</accession>
<dbReference type="InterPro" id="IPR002701">
    <property type="entry name" value="CM_II_prokaryot"/>
</dbReference>
<dbReference type="InterPro" id="IPR036979">
    <property type="entry name" value="CM_dom_sf"/>
</dbReference>
<feature type="domain" description="Chorismate mutase" evidence="1">
    <location>
        <begin position="1"/>
        <end position="86"/>
    </location>
</feature>
<organism evidence="2 3">
    <name type="scientific">Dorea longicatena</name>
    <dbReference type="NCBI Taxonomy" id="88431"/>
    <lineage>
        <taxon>Bacteria</taxon>
        <taxon>Bacillati</taxon>
        <taxon>Bacillota</taxon>
        <taxon>Clostridia</taxon>
        <taxon>Lachnospirales</taxon>
        <taxon>Lachnospiraceae</taxon>
        <taxon>Dorea</taxon>
    </lineage>
</organism>
<dbReference type="OrthoDB" id="9802281at2"/>
<dbReference type="SMART" id="SM00830">
    <property type="entry name" value="CM_2"/>
    <property type="match status" value="1"/>
</dbReference>
<protein>
    <submittedName>
        <fullName evidence="2">Chorismate mutase</fullName>
    </submittedName>
</protein>
<dbReference type="RefSeq" id="WP_055214281.1">
    <property type="nucleotide sequence ID" value="NZ_CYXO01000008.1"/>
</dbReference>
<name>A0A173TL71_9FIRM</name>
<dbReference type="Proteomes" id="UP000095597">
    <property type="component" value="Unassembled WGS sequence"/>
</dbReference>
<gene>
    <name evidence="2" type="ORF">ERS852573_01618</name>
</gene>
<dbReference type="GO" id="GO:0004106">
    <property type="term" value="F:chorismate mutase activity"/>
    <property type="evidence" value="ECO:0007669"/>
    <property type="project" value="InterPro"/>
</dbReference>
<dbReference type="PROSITE" id="PS51168">
    <property type="entry name" value="CHORISMATE_MUT_2"/>
    <property type="match status" value="1"/>
</dbReference>
<sequence length="188" mass="21203">MTLEEVRAGIDAVDTQMKPLFLKRMECGKHVAEVKAQTGGDVFVLERELEIIEKRATDVDPEIQEEYKTFLRHLMSLCRKYEYELLPEMQEKVMTAALAAAGLTAETEHTQVKIGFTCPKETSDLNLFVNMTKLNGIQIDAVNLMTENGNQKVTMTLDGKITDAGMRCLLCQIGKEAEEFRILELISI</sequence>